<sequence length="71" mass="8198">MNQRQSSSLYSGISMVWDPQSMKIMTVHEPAAVIVSRCWHLHELRPLSYEHHDDSTQTSSSHHLEILASPW</sequence>
<accession>A0A9D4FNE4</accession>
<organism evidence="2 3">
    <name type="scientific">Dreissena polymorpha</name>
    <name type="common">Zebra mussel</name>
    <name type="synonym">Mytilus polymorpha</name>
    <dbReference type="NCBI Taxonomy" id="45954"/>
    <lineage>
        <taxon>Eukaryota</taxon>
        <taxon>Metazoa</taxon>
        <taxon>Spiralia</taxon>
        <taxon>Lophotrochozoa</taxon>
        <taxon>Mollusca</taxon>
        <taxon>Bivalvia</taxon>
        <taxon>Autobranchia</taxon>
        <taxon>Heteroconchia</taxon>
        <taxon>Euheterodonta</taxon>
        <taxon>Imparidentia</taxon>
        <taxon>Neoheterodontei</taxon>
        <taxon>Myida</taxon>
        <taxon>Dreissenoidea</taxon>
        <taxon>Dreissenidae</taxon>
        <taxon>Dreissena</taxon>
    </lineage>
</organism>
<comment type="caution">
    <text evidence="2">The sequence shown here is derived from an EMBL/GenBank/DDBJ whole genome shotgun (WGS) entry which is preliminary data.</text>
</comment>
<reference evidence="2" key="1">
    <citation type="journal article" date="2019" name="bioRxiv">
        <title>The Genome of the Zebra Mussel, Dreissena polymorpha: A Resource for Invasive Species Research.</title>
        <authorList>
            <person name="McCartney M.A."/>
            <person name="Auch B."/>
            <person name="Kono T."/>
            <person name="Mallez S."/>
            <person name="Zhang Y."/>
            <person name="Obille A."/>
            <person name="Becker A."/>
            <person name="Abrahante J.E."/>
            <person name="Garbe J."/>
            <person name="Badalamenti J.P."/>
            <person name="Herman A."/>
            <person name="Mangelson H."/>
            <person name="Liachko I."/>
            <person name="Sullivan S."/>
            <person name="Sone E.D."/>
            <person name="Koren S."/>
            <person name="Silverstein K.A.T."/>
            <person name="Beckman K.B."/>
            <person name="Gohl D.M."/>
        </authorList>
    </citation>
    <scope>NUCLEOTIDE SEQUENCE</scope>
    <source>
        <strain evidence="2">Duluth1</strain>
        <tissue evidence="2">Whole animal</tissue>
    </source>
</reference>
<evidence type="ECO:0000313" key="3">
    <source>
        <dbReference type="Proteomes" id="UP000828390"/>
    </source>
</evidence>
<proteinExistence type="predicted"/>
<evidence type="ECO:0000313" key="2">
    <source>
        <dbReference type="EMBL" id="KAH3802419.1"/>
    </source>
</evidence>
<name>A0A9D4FNE4_DREPO</name>
<keyword evidence="3" id="KW-1185">Reference proteome</keyword>
<evidence type="ECO:0000256" key="1">
    <source>
        <dbReference type="SAM" id="MobiDB-lite"/>
    </source>
</evidence>
<gene>
    <name evidence="2" type="ORF">DPMN_156095</name>
</gene>
<dbReference type="EMBL" id="JAIWYP010000007">
    <property type="protein sequence ID" value="KAH3802419.1"/>
    <property type="molecule type" value="Genomic_DNA"/>
</dbReference>
<feature type="region of interest" description="Disordered" evidence="1">
    <location>
        <begin position="51"/>
        <end position="71"/>
    </location>
</feature>
<dbReference type="Proteomes" id="UP000828390">
    <property type="component" value="Unassembled WGS sequence"/>
</dbReference>
<protein>
    <submittedName>
        <fullName evidence="2">Uncharacterized protein</fullName>
    </submittedName>
</protein>
<reference evidence="2" key="2">
    <citation type="submission" date="2020-11" db="EMBL/GenBank/DDBJ databases">
        <authorList>
            <person name="McCartney M.A."/>
            <person name="Auch B."/>
            <person name="Kono T."/>
            <person name="Mallez S."/>
            <person name="Becker A."/>
            <person name="Gohl D.M."/>
            <person name="Silverstein K.A.T."/>
            <person name="Koren S."/>
            <person name="Bechman K.B."/>
            <person name="Herman A."/>
            <person name="Abrahante J.E."/>
            <person name="Garbe J."/>
        </authorList>
    </citation>
    <scope>NUCLEOTIDE SEQUENCE</scope>
    <source>
        <strain evidence="2">Duluth1</strain>
        <tissue evidence="2">Whole animal</tissue>
    </source>
</reference>
<dbReference type="AlphaFoldDB" id="A0A9D4FNE4"/>